<dbReference type="EMBL" id="OX459955">
    <property type="protein sequence ID" value="CAI9159606.1"/>
    <property type="molecule type" value="Genomic_DNA"/>
</dbReference>
<feature type="signal peptide" evidence="1">
    <location>
        <begin position="1"/>
        <end position="23"/>
    </location>
</feature>
<evidence type="ECO:0000313" key="3">
    <source>
        <dbReference type="Proteomes" id="UP001176941"/>
    </source>
</evidence>
<keyword evidence="1" id="KW-0732">Signal</keyword>
<dbReference type="Proteomes" id="UP001176941">
    <property type="component" value="Chromosome 19"/>
</dbReference>
<name>A0ABN8YGB7_RANTA</name>
<sequence length="99" mass="10429">MVIPTWKEWLAPSALRCRRLCLGLTGLAVYSLLSPSAQNSDPCSSTDEAVSFTTFLFAHSLGPQSLLLAVSSVVNAEPLKRNGIGPGYLHRVATVGAGS</sequence>
<reference evidence="2" key="1">
    <citation type="submission" date="2023-04" db="EMBL/GenBank/DDBJ databases">
        <authorList>
            <consortium name="ELIXIR-Norway"/>
        </authorList>
    </citation>
    <scope>NUCLEOTIDE SEQUENCE [LARGE SCALE GENOMIC DNA]</scope>
</reference>
<keyword evidence="3" id="KW-1185">Reference proteome</keyword>
<protein>
    <submittedName>
        <fullName evidence="2">Uncharacterized protein</fullName>
    </submittedName>
</protein>
<evidence type="ECO:0000313" key="2">
    <source>
        <dbReference type="EMBL" id="CAI9159606.1"/>
    </source>
</evidence>
<organism evidence="2 3">
    <name type="scientific">Rangifer tarandus platyrhynchus</name>
    <name type="common">Svalbard reindeer</name>
    <dbReference type="NCBI Taxonomy" id="3082113"/>
    <lineage>
        <taxon>Eukaryota</taxon>
        <taxon>Metazoa</taxon>
        <taxon>Chordata</taxon>
        <taxon>Craniata</taxon>
        <taxon>Vertebrata</taxon>
        <taxon>Euteleostomi</taxon>
        <taxon>Mammalia</taxon>
        <taxon>Eutheria</taxon>
        <taxon>Laurasiatheria</taxon>
        <taxon>Artiodactyla</taxon>
        <taxon>Ruminantia</taxon>
        <taxon>Pecora</taxon>
        <taxon>Cervidae</taxon>
        <taxon>Odocoileinae</taxon>
        <taxon>Rangifer</taxon>
    </lineage>
</organism>
<gene>
    <name evidence="2" type="ORF">MRATA1EN1_LOCUS8568</name>
</gene>
<evidence type="ECO:0000256" key="1">
    <source>
        <dbReference type="SAM" id="SignalP"/>
    </source>
</evidence>
<feature type="chain" id="PRO_5045078397" evidence="1">
    <location>
        <begin position="24"/>
        <end position="99"/>
    </location>
</feature>
<accession>A0ABN8YGB7</accession>
<proteinExistence type="predicted"/>